<feature type="transmembrane region" description="Helical" evidence="1">
    <location>
        <begin position="105"/>
        <end position="129"/>
    </location>
</feature>
<reference evidence="3" key="1">
    <citation type="submission" date="2023-06" db="EMBL/GenBank/DDBJ databases">
        <title>Genomic analysis of the entomopathogenic nematode Steinernema hermaphroditum.</title>
        <authorList>
            <person name="Schwarz E.M."/>
            <person name="Heppert J.K."/>
            <person name="Baniya A."/>
            <person name="Schwartz H.T."/>
            <person name="Tan C.-H."/>
            <person name="Antoshechkin I."/>
            <person name="Sternberg P.W."/>
            <person name="Goodrich-Blair H."/>
            <person name="Dillman A.R."/>
        </authorList>
    </citation>
    <scope>NUCLEOTIDE SEQUENCE</scope>
    <source>
        <strain evidence="3">PS9179</strain>
        <tissue evidence="3">Whole animal</tissue>
    </source>
</reference>
<evidence type="ECO:0000313" key="4">
    <source>
        <dbReference type="Proteomes" id="UP001175271"/>
    </source>
</evidence>
<accession>A0AA39LL03</accession>
<feature type="transmembrane region" description="Helical" evidence="1">
    <location>
        <begin position="150"/>
        <end position="170"/>
    </location>
</feature>
<keyword evidence="1" id="KW-1133">Transmembrane helix</keyword>
<feature type="domain" description="7TM GPCR serpentine receptor class x (Srx)" evidence="2">
    <location>
        <begin position="38"/>
        <end position="303"/>
    </location>
</feature>
<gene>
    <name evidence="3" type="ORF">QR680_015661</name>
</gene>
<dbReference type="PANTHER" id="PTHR23017:SF3">
    <property type="entry name" value="G-PROTEIN COUPLED RECEPTORS FAMILY 1 PROFILE DOMAIN-CONTAINING PROTEIN"/>
    <property type="match status" value="1"/>
</dbReference>
<keyword evidence="4" id="KW-1185">Reference proteome</keyword>
<name>A0AA39LL03_9BILA</name>
<evidence type="ECO:0000259" key="2">
    <source>
        <dbReference type="Pfam" id="PF10328"/>
    </source>
</evidence>
<keyword evidence="1" id="KW-0812">Transmembrane</keyword>
<evidence type="ECO:0000256" key="1">
    <source>
        <dbReference type="SAM" id="Phobius"/>
    </source>
</evidence>
<dbReference type="InterPro" id="IPR019430">
    <property type="entry name" value="7TM_GPCR_serpentine_rcpt_Srx"/>
</dbReference>
<dbReference type="EMBL" id="JAUCMV010000004">
    <property type="protein sequence ID" value="KAK0401237.1"/>
    <property type="molecule type" value="Genomic_DNA"/>
</dbReference>
<protein>
    <recommendedName>
        <fullName evidence="2">7TM GPCR serpentine receptor class x (Srx) domain-containing protein</fullName>
    </recommendedName>
</protein>
<dbReference type="AlphaFoldDB" id="A0AA39LL03"/>
<dbReference type="Gene3D" id="1.20.1070.10">
    <property type="entry name" value="Rhodopsin 7-helix transmembrane proteins"/>
    <property type="match status" value="1"/>
</dbReference>
<dbReference type="PANTHER" id="PTHR23017">
    <property type="entry name" value="SERPENTINE RECEPTOR, CLASS X"/>
    <property type="match status" value="1"/>
</dbReference>
<organism evidence="3 4">
    <name type="scientific">Steinernema hermaphroditum</name>
    <dbReference type="NCBI Taxonomy" id="289476"/>
    <lineage>
        <taxon>Eukaryota</taxon>
        <taxon>Metazoa</taxon>
        <taxon>Ecdysozoa</taxon>
        <taxon>Nematoda</taxon>
        <taxon>Chromadorea</taxon>
        <taxon>Rhabditida</taxon>
        <taxon>Tylenchina</taxon>
        <taxon>Panagrolaimomorpha</taxon>
        <taxon>Strongyloidoidea</taxon>
        <taxon>Steinernematidae</taxon>
        <taxon>Steinernema</taxon>
    </lineage>
</organism>
<evidence type="ECO:0000313" key="3">
    <source>
        <dbReference type="EMBL" id="KAK0401237.1"/>
    </source>
</evidence>
<dbReference type="SUPFAM" id="SSF81321">
    <property type="entry name" value="Family A G protein-coupled receptor-like"/>
    <property type="match status" value="1"/>
</dbReference>
<dbReference type="Pfam" id="PF10328">
    <property type="entry name" value="7TM_GPCR_Srx"/>
    <property type="match status" value="1"/>
</dbReference>
<feature type="transmembrane region" description="Helical" evidence="1">
    <location>
        <begin position="203"/>
        <end position="225"/>
    </location>
</feature>
<comment type="caution">
    <text evidence="3">The sequence shown here is derived from an EMBL/GenBank/DDBJ whole genome shotgun (WGS) entry which is preliminary data.</text>
</comment>
<sequence length="345" mass="38561">MNTSREFASQLLGRGHSTKNDLIIGWTTIMLCCSQIVFGTCSLYLLKKISIFHNAFGFLCAARTMVEMMSSVLHATYSGPATILQVATSFITLACSQIQDMSPYIGIFVGATGYFLSGMSCSLHVLLSLNRLTALYFVFHYKRIFSARNCRCIIYALIVAVFLLVVPYYVVPCNVLGFSVAHFGYIVVGCPDGTQPMFNVGTVSTYICWAAFCAGTIIVDTLTLIRIIKVKRMASNEVNRNFQRNVRFFAQSSFQNFPMLIDIALLTFGNNEISENKAVFRVLSFILTRFTDLINSTTLILFNPEARRYIITMTVGRNLVSFTESSTGVHMDTVTRNIRHIHNAS</sequence>
<proteinExistence type="predicted"/>
<keyword evidence="1" id="KW-0472">Membrane</keyword>
<feature type="transmembrane region" description="Helical" evidence="1">
    <location>
        <begin position="72"/>
        <end position="93"/>
    </location>
</feature>
<feature type="transmembrane region" description="Helical" evidence="1">
    <location>
        <begin position="23"/>
        <end position="46"/>
    </location>
</feature>
<dbReference type="Proteomes" id="UP001175271">
    <property type="component" value="Unassembled WGS sequence"/>
</dbReference>